<gene>
    <name evidence="1" type="ORF">A2519_04805</name>
</gene>
<evidence type="ECO:0000313" key="2">
    <source>
        <dbReference type="Proteomes" id="UP000179243"/>
    </source>
</evidence>
<name>A0A1F7F5G4_UNCRA</name>
<organism evidence="1 2">
    <name type="scientific">Candidatus Raymondbacteria bacterium RIFOXYD12_FULL_49_13</name>
    <dbReference type="NCBI Taxonomy" id="1817890"/>
    <lineage>
        <taxon>Bacteria</taxon>
        <taxon>Raymondiibacteriota</taxon>
    </lineage>
</organism>
<evidence type="ECO:0000313" key="1">
    <source>
        <dbReference type="EMBL" id="OGK01879.1"/>
    </source>
</evidence>
<reference evidence="1 2" key="1">
    <citation type="journal article" date="2016" name="Nat. Commun.">
        <title>Thousands of microbial genomes shed light on interconnected biogeochemical processes in an aquifer system.</title>
        <authorList>
            <person name="Anantharaman K."/>
            <person name="Brown C.T."/>
            <person name="Hug L.A."/>
            <person name="Sharon I."/>
            <person name="Castelle C.J."/>
            <person name="Probst A.J."/>
            <person name="Thomas B.C."/>
            <person name="Singh A."/>
            <person name="Wilkins M.J."/>
            <person name="Karaoz U."/>
            <person name="Brodie E.L."/>
            <person name="Williams K.H."/>
            <person name="Hubbard S.S."/>
            <person name="Banfield J.F."/>
        </authorList>
    </citation>
    <scope>NUCLEOTIDE SEQUENCE [LARGE SCALE GENOMIC DNA]</scope>
</reference>
<protein>
    <submittedName>
        <fullName evidence="1">Uncharacterized protein</fullName>
    </submittedName>
</protein>
<dbReference type="AlphaFoldDB" id="A0A1F7F5G4"/>
<proteinExistence type="predicted"/>
<dbReference type="Proteomes" id="UP000179243">
    <property type="component" value="Unassembled WGS sequence"/>
</dbReference>
<dbReference type="EMBL" id="MFYX01000117">
    <property type="protein sequence ID" value="OGK01879.1"/>
    <property type="molecule type" value="Genomic_DNA"/>
</dbReference>
<comment type="caution">
    <text evidence="1">The sequence shown here is derived from an EMBL/GenBank/DDBJ whole genome shotgun (WGS) entry which is preliminary data.</text>
</comment>
<accession>A0A1F7F5G4</accession>
<sequence length="109" mass="12895">MRKEKLSQIETRINAIKKNLQDVGEMRPGSLTRQYKDPATKSGGSFQISYTYHMQSRTEYVRPQFVKVLKKQIAEYKKYRKLVDTWLDLAIEQSKLKIKLEIEKEKVLS</sequence>